<keyword evidence="2" id="KW-1185">Reference proteome</keyword>
<gene>
    <name evidence="1" type="ORF">BG844_04585</name>
</gene>
<name>A0A1K0GSF8_9ACTN</name>
<protein>
    <submittedName>
        <fullName evidence="1">Uncharacterized protein</fullName>
    </submittedName>
</protein>
<evidence type="ECO:0000313" key="1">
    <source>
        <dbReference type="EMBL" id="OJF15382.1"/>
    </source>
</evidence>
<dbReference type="Proteomes" id="UP000182486">
    <property type="component" value="Unassembled WGS sequence"/>
</dbReference>
<dbReference type="RefSeq" id="WP_071803470.1">
    <property type="nucleotide sequence ID" value="NZ_MEIA01000056.1"/>
</dbReference>
<organism evidence="1 2">
    <name type="scientific">Couchioplanes caeruleus subsp. caeruleus</name>
    <dbReference type="NCBI Taxonomy" id="56427"/>
    <lineage>
        <taxon>Bacteria</taxon>
        <taxon>Bacillati</taxon>
        <taxon>Actinomycetota</taxon>
        <taxon>Actinomycetes</taxon>
        <taxon>Micromonosporales</taxon>
        <taxon>Micromonosporaceae</taxon>
        <taxon>Couchioplanes</taxon>
    </lineage>
</organism>
<comment type="caution">
    <text evidence="1">The sequence shown here is derived from an EMBL/GenBank/DDBJ whole genome shotgun (WGS) entry which is preliminary data.</text>
</comment>
<sequence length="110" mass="11973">MKVTKAQLRAAVARVAEDLITDGPSEIPSVVGLKEINRMFGYAANTAYQLRARGVLPVATSPISNNPVWKLVTIYNFAEQTNREIVWDPWGICAPSGEPEKSTDGTPEGE</sequence>
<proteinExistence type="predicted"/>
<dbReference type="EMBL" id="MEIA01000056">
    <property type="protein sequence ID" value="OJF15382.1"/>
    <property type="molecule type" value="Genomic_DNA"/>
</dbReference>
<reference evidence="1 2" key="1">
    <citation type="submission" date="2016-09" db="EMBL/GenBank/DDBJ databases">
        <title>Couchioplanes caeruleus draft genome sequence.</title>
        <authorList>
            <person name="Sheehan J."/>
            <person name="Caffrey P."/>
        </authorList>
    </citation>
    <scope>NUCLEOTIDE SEQUENCE [LARGE SCALE GENOMIC DNA]</scope>
    <source>
        <strain evidence="1 2">DSM 43634</strain>
    </source>
</reference>
<evidence type="ECO:0000313" key="2">
    <source>
        <dbReference type="Proteomes" id="UP000182486"/>
    </source>
</evidence>
<dbReference type="AlphaFoldDB" id="A0A1K0GSF8"/>
<accession>A0A1K0GSF8</accession>